<accession>A0A4Z0D911</accession>
<protein>
    <recommendedName>
        <fullName evidence="4">Regulatory protein YycH-like domain-containing protein</fullName>
    </recommendedName>
</protein>
<comment type="caution">
    <text evidence="2">The sequence shown here is derived from an EMBL/GenBank/DDBJ whole genome shotgun (WGS) entry which is preliminary data.</text>
</comment>
<reference evidence="2 3" key="1">
    <citation type="submission" date="2019-03" db="EMBL/GenBank/DDBJ databases">
        <title>Draft genome sequence data and analysis of a Fermenting Bacterium, Soehngenia longevitae strain 1933PT, isolated from petroleum reservoir in Azerbaijan.</title>
        <authorList>
            <person name="Grouzdev D.S."/>
            <person name="Bidzhieva S.K."/>
            <person name="Sokolova D.S."/>
            <person name="Tourova T.P."/>
            <person name="Poltaraus A.B."/>
            <person name="Nazina T.N."/>
        </authorList>
    </citation>
    <scope>NUCLEOTIDE SEQUENCE [LARGE SCALE GENOMIC DNA]</scope>
    <source>
        <strain evidence="2 3">1933P</strain>
    </source>
</reference>
<dbReference type="AlphaFoldDB" id="A0A4Z0D911"/>
<keyword evidence="1" id="KW-0472">Membrane</keyword>
<sequence length="286" mass="33290">MDWSKAKTILLIALIIVNLLIGSIFLIERMEAKSHEFDEAEVINKLNEKGILLDVKIPTGNNELNGLVVEYEIYDANDINERFFDGEGSINYINEDIYEVSHENEIVTVINGKLLIYEVETETEENLDYEIMDSPNSSGRANEIAMEFMKNRGFSTDDMKLTFLSLTAEECYLSYSNIFDENYLETSFTTVETRNGKVFKMERTWLDVNKIEDVVLKTIPAKKALMELLMREEVYGKTITDISICYYFDPEKQDYFSRYKEIVEGRTIPAWRIQFSDGYKIILDFE</sequence>
<dbReference type="RefSeq" id="WP_135270242.1">
    <property type="nucleotide sequence ID" value="NZ_SRIB01000002.1"/>
</dbReference>
<keyword evidence="1" id="KW-0812">Transmembrane</keyword>
<evidence type="ECO:0008006" key="4">
    <source>
        <dbReference type="Google" id="ProtNLM"/>
    </source>
</evidence>
<feature type="transmembrane region" description="Helical" evidence="1">
    <location>
        <begin position="6"/>
        <end position="27"/>
    </location>
</feature>
<dbReference type="EMBL" id="SRIB01000002">
    <property type="protein sequence ID" value="TFZ41322.1"/>
    <property type="molecule type" value="Genomic_DNA"/>
</dbReference>
<evidence type="ECO:0000313" key="3">
    <source>
        <dbReference type="Proteomes" id="UP000298381"/>
    </source>
</evidence>
<organism evidence="2 3">
    <name type="scientific">Soehngenia longivitae</name>
    <dbReference type="NCBI Taxonomy" id="2562294"/>
    <lineage>
        <taxon>Bacteria</taxon>
        <taxon>Bacillati</taxon>
        <taxon>Bacillota</taxon>
        <taxon>Tissierellia</taxon>
        <taxon>Tissierellales</taxon>
        <taxon>Tissierellaceae</taxon>
        <taxon>Soehngenia</taxon>
    </lineage>
</organism>
<proteinExistence type="predicted"/>
<keyword evidence="1" id="KW-1133">Transmembrane helix</keyword>
<keyword evidence="3" id="KW-1185">Reference proteome</keyword>
<dbReference type="OrthoDB" id="2388036at2"/>
<evidence type="ECO:0000256" key="1">
    <source>
        <dbReference type="SAM" id="Phobius"/>
    </source>
</evidence>
<gene>
    <name evidence="2" type="ORF">E4100_01730</name>
</gene>
<name>A0A4Z0D911_9FIRM</name>
<dbReference type="Proteomes" id="UP000298381">
    <property type="component" value="Unassembled WGS sequence"/>
</dbReference>
<evidence type="ECO:0000313" key="2">
    <source>
        <dbReference type="EMBL" id="TFZ41322.1"/>
    </source>
</evidence>